<dbReference type="InterPro" id="IPR023188">
    <property type="entry name" value="DPS_DNA-bd_CS"/>
</dbReference>
<evidence type="ECO:0000256" key="2">
    <source>
        <dbReference type="RuleBase" id="RU003875"/>
    </source>
</evidence>
<protein>
    <submittedName>
        <fullName evidence="4">General stress protein</fullName>
    </submittedName>
</protein>
<dbReference type="PRINTS" id="PR01346">
    <property type="entry name" value="HELNAPAPROT"/>
</dbReference>
<dbReference type="eggNOG" id="COG0783">
    <property type="taxonomic scope" value="Bacteria"/>
</dbReference>
<dbReference type="SUPFAM" id="SSF47240">
    <property type="entry name" value="Ferritin-like"/>
    <property type="match status" value="1"/>
</dbReference>
<reference evidence="4 6" key="1">
    <citation type="journal article" date="2014" name="Genome Announc.">
        <title>Draft Genome Sequence of Bacillus alcalophilus AV1934, a Classic Alkaliphile Isolated from Human Feces in 1934.</title>
        <authorList>
            <person name="Attie O."/>
            <person name="Jayaprakash A."/>
            <person name="Shah H."/>
            <person name="Paulsen I.T."/>
            <person name="Morino M."/>
            <person name="Takahashi Y."/>
            <person name="Narumi I."/>
            <person name="Sachidanandam R."/>
            <person name="Satoh K."/>
            <person name="Ito M."/>
            <person name="Krulwich T.A."/>
        </authorList>
    </citation>
    <scope>NUCLEOTIDE SEQUENCE [LARGE SCALE GENOMIC DNA]</scope>
    <source>
        <strain evidence="4 6">AV1934</strain>
    </source>
</reference>
<comment type="caution">
    <text evidence="4">The sequence shown here is derived from an EMBL/GenBank/DDBJ whole genome shotgun (WGS) entry which is preliminary data.</text>
</comment>
<evidence type="ECO:0000313" key="4">
    <source>
        <dbReference type="EMBL" id="KGA96800.1"/>
    </source>
</evidence>
<dbReference type="PIRSF" id="PIRSF005900">
    <property type="entry name" value="Dps"/>
    <property type="match status" value="1"/>
</dbReference>
<dbReference type="Gene3D" id="1.20.1260.10">
    <property type="match status" value="1"/>
</dbReference>
<dbReference type="GO" id="GO:0008199">
    <property type="term" value="F:ferric iron binding"/>
    <property type="evidence" value="ECO:0007669"/>
    <property type="project" value="InterPro"/>
</dbReference>
<comment type="similarity">
    <text evidence="1 2">Belongs to the Dps family.</text>
</comment>
<dbReference type="Proteomes" id="UP000297014">
    <property type="component" value="Unassembled WGS sequence"/>
</dbReference>
<dbReference type="Pfam" id="PF00210">
    <property type="entry name" value="Ferritin"/>
    <property type="match status" value="1"/>
</dbReference>
<dbReference type="STRING" id="1218173.BALCAV_0214095"/>
<evidence type="ECO:0000313" key="5">
    <source>
        <dbReference type="EMBL" id="THG92414.1"/>
    </source>
</evidence>
<evidence type="ECO:0000313" key="6">
    <source>
        <dbReference type="Proteomes" id="UP000002754"/>
    </source>
</evidence>
<dbReference type="InterPro" id="IPR012347">
    <property type="entry name" value="Ferritin-like"/>
</dbReference>
<feature type="domain" description="Ferritin/DPS" evidence="3">
    <location>
        <begin position="8"/>
        <end position="143"/>
    </location>
</feature>
<dbReference type="PANTHER" id="PTHR42932">
    <property type="entry name" value="GENERAL STRESS PROTEIN 20U"/>
    <property type="match status" value="1"/>
</dbReference>
<evidence type="ECO:0000256" key="1">
    <source>
        <dbReference type="ARBA" id="ARBA00009497"/>
    </source>
</evidence>
<name>A0A094XDF6_ALKAL</name>
<gene>
    <name evidence="5" type="ORF">AJ85_04970</name>
    <name evidence="4" type="ORF">BALCAV_0214095</name>
</gene>
<reference evidence="5 7" key="2">
    <citation type="submission" date="2014-01" db="EMBL/GenBank/DDBJ databases">
        <title>Draft genome sequencing of Bacillus alcalophilus CGMCC 1.3604.</title>
        <authorList>
            <person name="Yang J."/>
            <person name="Diao L."/>
            <person name="Yang S."/>
        </authorList>
    </citation>
    <scope>NUCLEOTIDE SEQUENCE [LARGE SCALE GENOMIC DNA]</scope>
    <source>
        <strain evidence="5 7">CGMCC 1.3604</strain>
    </source>
</reference>
<proteinExistence type="inferred from homology"/>
<dbReference type="OrthoDB" id="9797023at2"/>
<dbReference type="PANTHER" id="PTHR42932:SF1">
    <property type="entry name" value="GENERAL STRESS PROTEIN 20U"/>
    <property type="match status" value="1"/>
</dbReference>
<dbReference type="EMBL" id="JALP01000002">
    <property type="protein sequence ID" value="THG92414.1"/>
    <property type="molecule type" value="Genomic_DNA"/>
</dbReference>
<dbReference type="InterPro" id="IPR009078">
    <property type="entry name" value="Ferritin-like_SF"/>
</dbReference>
<accession>A0A094XDF6</accession>
<sequence length="145" mass="16670">MNQQLITKVNEQLANWSVLFTKLHNYHWYVKGEQFFTLHAKFEELYGEAAVQIDEIAERILAIKGTPVATMTEYLQLATVKEATRTETAEEMVASVADDFERMVLEMNEIIELAEGGNDEPTADMFIALKANLEKHAWMLRAFNR</sequence>
<evidence type="ECO:0000259" key="3">
    <source>
        <dbReference type="Pfam" id="PF00210"/>
    </source>
</evidence>
<dbReference type="PROSITE" id="PS00818">
    <property type="entry name" value="DPS_1"/>
    <property type="match status" value="1"/>
</dbReference>
<evidence type="ECO:0000313" key="7">
    <source>
        <dbReference type="Proteomes" id="UP000297014"/>
    </source>
</evidence>
<dbReference type="RefSeq" id="WP_003321801.1">
    <property type="nucleotide sequence ID" value="NZ_ALPT02000046.1"/>
</dbReference>
<dbReference type="GO" id="GO:0016722">
    <property type="term" value="F:oxidoreductase activity, acting on metal ions"/>
    <property type="evidence" value="ECO:0007669"/>
    <property type="project" value="InterPro"/>
</dbReference>
<dbReference type="InterPro" id="IPR008331">
    <property type="entry name" value="Ferritin_DPS_dom"/>
</dbReference>
<dbReference type="CDD" id="cd01043">
    <property type="entry name" value="DPS"/>
    <property type="match status" value="1"/>
</dbReference>
<keyword evidence="6" id="KW-1185">Reference proteome</keyword>
<dbReference type="Proteomes" id="UP000002754">
    <property type="component" value="Unassembled WGS sequence"/>
</dbReference>
<dbReference type="EMBL" id="ALPT02000046">
    <property type="protein sequence ID" value="KGA96800.1"/>
    <property type="molecule type" value="Genomic_DNA"/>
</dbReference>
<dbReference type="AlphaFoldDB" id="A0A094XDF6"/>
<dbReference type="InterPro" id="IPR002177">
    <property type="entry name" value="DPS_DNA-bd"/>
</dbReference>
<organism evidence="4 6">
    <name type="scientific">Alkalihalobacillus alcalophilus ATCC 27647 = CGMCC 1.3604</name>
    <dbReference type="NCBI Taxonomy" id="1218173"/>
    <lineage>
        <taxon>Bacteria</taxon>
        <taxon>Bacillati</taxon>
        <taxon>Bacillota</taxon>
        <taxon>Bacilli</taxon>
        <taxon>Bacillales</taxon>
        <taxon>Bacillaceae</taxon>
        <taxon>Alkalihalobacillus</taxon>
    </lineage>
</organism>